<organism evidence="2 3">
    <name type="scientific">Alkalibacillus silvisoli</name>
    <dbReference type="NCBI Taxonomy" id="392823"/>
    <lineage>
        <taxon>Bacteria</taxon>
        <taxon>Bacillati</taxon>
        <taxon>Bacillota</taxon>
        <taxon>Bacilli</taxon>
        <taxon>Bacillales</taxon>
        <taxon>Bacillaceae</taxon>
        <taxon>Alkalibacillus</taxon>
    </lineage>
</organism>
<reference evidence="3" key="1">
    <citation type="journal article" date="2019" name="Int. J. Syst. Evol. Microbiol.">
        <title>The Global Catalogue of Microorganisms (GCM) 10K type strain sequencing project: providing services to taxonomists for standard genome sequencing and annotation.</title>
        <authorList>
            <consortium name="The Broad Institute Genomics Platform"/>
            <consortium name="The Broad Institute Genome Sequencing Center for Infectious Disease"/>
            <person name="Wu L."/>
            <person name="Ma J."/>
        </authorList>
    </citation>
    <scope>NUCLEOTIDE SEQUENCE [LARGE SCALE GENOMIC DNA]</scope>
    <source>
        <strain evidence="3">JCM 14193</strain>
    </source>
</reference>
<proteinExistence type="predicted"/>
<gene>
    <name evidence="2" type="ORF">GCM10008935_29790</name>
</gene>
<keyword evidence="1" id="KW-1133">Transmembrane helix</keyword>
<dbReference type="RefSeq" id="WP_343784964.1">
    <property type="nucleotide sequence ID" value="NZ_BAAACZ010000030.1"/>
</dbReference>
<keyword evidence="1" id="KW-0472">Membrane</keyword>
<protein>
    <submittedName>
        <fullName evidence="2">Uncharacterized protein</fullName>
    </submittedName>
</protein>
<sequence length="52" mass="5894">MSQQVLQLVVDYVFGTVLFYLAPIILVIAIILFSDEIISLIYRSLGKSNGRY</sequence>
<feature type="transmembrane region" description="Helical" evidence="1">
    <location>
        <begin position="12"/>
        <end position="33"/>
    </location>
</feature>
<name>A0ABP3K8A8_9BACI</name>
<accession>A0ABP3K8A8</accession>
<keyword evidence="1" id="KW-0812">Transmembrane</keyword>
<evidence type="ECO:0000313" key="2">
    <source>
        <dbReference type="EMBL" id="GAA0471876.1"/>
    </source>
</evidence>
<keyword evidence="3" id="KW-1185">Reference proteome</keyword>
<evidence type="ECO:0000256" key="1">
    <source>
        <dbReference type="SAM" id="Phobius"/>
    </source>
</evidence>
<dbReference type="EMBL" id="BAAACZ010000030">
    <property type="protein sequence ID" value="GAA0471876.1"/>
    <property type="molecule type" value="Genomic_DNA"/>
</dbReference>
<comment type="caution">
    <text evidence="2">The sequence shown here is derived from an EMBL/GenBank/DDBJ whole genome shotgun (WGS) entry which is preliminary data.</text>
</comment>
<dbReference type="Proteomes" id="UP001500740">
    <property type="component" value="Unassembled WGS sequence"/>
</dbReference>
<evidence type="ECO:0000313" key="3">
    <source>
        <dbReference type="Proteomes" id="UP001500740"/>
    </source>
</evidence>